<proteinExistence type="predicted"/>
<protein>
    <recommendedName>
        <fullName evidence="3">Lumazine-binding protein</fullName>
    </recommendedName>
</protein>
<gene>
    <name evidence="1" type="ORF">M9Y10_007622</name>
</gene>
<name>A0ABR2J2N1_9EUKA</name>
<reference evidence="1 2" key="1">
    <citation type="submission" date="2024-04" db="EMBL/GenBank/DDBJ databases">
        <title>Tritrichomonas musculus Genome.</title>
        <authorList>
            <person name="Alves-Ferreira E."/>
            <person name="Grigg M."/>
            <person name="Lorenzi H."/>
            <person name="Galac M."/>
        </authorList>
    </citation>
    <scope>NUCLEOTIDE SEQUENCE [LARGE SCALE GENOMIC DNA]</scope>
    <source>
        <strain evidence="1 2">EAF2021</strain>
    </source>
</reference>
<evidence type="ECO:0000313" key="1">
    <source>
        <dbReference type="EMBL" id="KAK8871877.1"/>
    </source>
</evidence>
<evidence type="ECO:0000313" key="2">
    <source>
        <dbReference type="Proteomes" id="UP001470230"/>
    </source>
</evidence>
<dbReference type="EMBL" id="JAPFFF010000013">
    <property type="protein sequence ID" value="KAK8871877.1"/>
    <property type="molecule type" value="Genomic_DNA"/>
</dbReference>
<dbReference type="Gene3D" id="3.10.450.50">
    <property type="match status" value="1"/>
</dbReference>
<sequence>MWKSYFADCEAVLNCIKKYLEAGKEGKSSIMASSFHKDAVVFEGNQPEEGNHTIKAFFSLIDGAGQDPDKNPPNQVSILDITETTAVTKTIMVFHGQAYTDYHALVKTPNGWKIAAKIYHTMK</sequence>
<comment type="caution">
    <text evidence="1">The sequence shown here is derived from an EMBL/GenBank/DDBJ whole genome shotgun (WGS) entry which is preliminary data.</text>
</comment>
<accession>A0ABR2J2N1</accession>
<organism evidence="1 2">
    <name type="scientific">Tritrichomonas musculus</name>
    <dbReference type="NCBI Taxonomy" id="1915356"/>
    <lineage>
        <taxon>Eukaryota</taxon>
        <taxon>Metamonada</taxon>
        <taxon>Parabasalia</taxon>
        <taxon>Tritrichomonadida</taxon>
        <taxon>Tritrichomonadidae</taxon>
        <taxon>Tritrichomonas</taxon>
    </lineage>
</organism>
<keyword evidence="2" id="KW-1185">Reference proteome</keyword>
<evidence type="ECO:0008006" key="3">
    <source>
        <dbReference type="Google" id="ProtNLM"/>
    </source>
</evidence>
<dbReference type="InterPro" id="IPR039437">
    <property type="entry name" value="FrzH/put_lumazine-bd"/>
</dbReference>
<dbReference type="SUPFAM" id="SSF54427">
    <property type="entry name" value="NTF2-like"/>
    <property type="match status" value="1"/>
</dbReference>
<dbReference type="InterPro" id="IPR032710">
    <property type="entry name" value="NTF2-like_dom_sf"/>
</dbReference>
<dbReference type="Pfam" id="PF12893">
    <property type="entry name" value="Lumazine_bd_2"/>
    <property type="match status" value="1"/>
</dbReference>
<dbReference type="Proteomes" id="UP001470230">
    <property type="component" value="Unassembled WGS sequence"/>
</dbReference>